<dbReference type="GO" id="GO:0016020">
    <property type="term" value="C:membrane"/>
    <property type="evidence" value="ECO:0007669"/>
    <property type="project" value="UniProtKB-SubCell"/>
</dbReference>
<evidence type="ECO:0000256" key="3">
    <source>
        <dbReference type="ARBA" id="ARBA00022692"/>
    </source>
</evidence>
<accession>A0A381VHC9</accession>
<name>A0A381VHC9_9ZZZZ</name>
<dbReference type="PANTHER" id="PTHR30093">
    <property type="entry name" value="GENERAL SECRETION PATHWAY PROTEIN G"/>
    <property type="match status" value="1"/>
</dbReference>
<proteinExistence type="predicted"/>
<organism evidence="7">
    <name type="scientific">marine metagenome</name>
    <dbReference type="NCBI Taxonomy" id="408172"/>
    <lineage>
        <taxon>unclassified sequences</taxon>
        <taxon>metagenomes</taxon>
        <taxon>ecological metagenomes</taxon>
    </lineage>
</organism>
<evidence type="ECO:0008006" key="8">
    <source>
        <dbReference type="Google" id="ProtNLM"/>
    </source>
</evidence>
<sequence length="171" mass="19041">MGNNMKNHKNNNGFTLIELIMVMIILGILSAVAIPRYLETIEKSEIASQDAVMTKLTAALENYAQHKMLTEGRRIWPSNPFDALETQPHTYTDDATDLQTAAVDANVDNEWTFVVEAWDNGTGRITHQRADNTRWEWSYDSGTNTGTDGDATGAVYERSALGTRGTVILFQ</sequence>
<dbReference type="SUPFAM" id="SSF54523">
    <property type="entry name" value="Pili subunits"/>
    <property type="match status" value="1"/>
</dbReference>
<evidence type="ECO:0000313" key="7">
    <source>
        <dbReference type="EMBL" id="SVA39755.1"/>
    </source>
</evidence>
<protein>
    <recommendedName>
        <fullName evidence="8">Type II secretion system protein GspG C-terminal domain-containing protein</fullName>
    </recommendedName>
</protein>
<evidence type="ECO:0000256" key="6">
    <source>
        <dbReference type="SAM" id="Phobius"/>
    </source>
</evidence>
<evidence type="ECO:0000256" key="2">
    <source>
        <dbReference type="ARBA" id="ARBA00022481"/>
    </source>
</evidence>
<dbReference type="InterPro" id="IPR012902">
    <property type="entry name" value="N_methyl_site"/>
</dbReference>
<keyword evidence="2" id="KW-0488">Methylation</keyword>
<dbReference type="InterPro" id="IPR045584">
    <property type="entry name" value="Pilin-like"/>
</dbReference>
<keyword evidence="4 6" id="KW-1133">Transmembrane helix</keyword>
<dbReference type="PANTHER" id="PTHR30093:SF44">
    <property type="entry name" value="TYPE II SECRETION SYSTEM CORE PROTEIN G"/>
    <property type="match status" value="1"/>
</dbReference>
<dbReference type="Gene3D" id="3.30.700.10">
    <property type="entry name" value="Glycoprotein, Type 4 Pilin"/>
    <property type="match status" value="1"/>
</dbReference>
<dbReference type="EMBL" id="UINC01008847">
    <property type="protein sequence ID" value="SVA39755.1"/>
    <property type="molecule type" value="Genomic_DNA"/>
</dbReference>
<dbReference type="AlphaFoldDB" id="A0A381VHC9"/>
<gene>
    <name evidence="7" type="ORF">METZ01_LOCUS92609</name>
</gene>
<dbReference type="NCBIfam" id="TIGR02532">
    <property type="entry name" value="IV_pilin_GFxxxE"/>
    <property type="match status" value="1"/>
</dbReference>
<comment type="subcellular location">
    <subcellularLocation>
        <location evidence="1">Membrane</location>
        <topology evidence="1">Single-pass membrane protein</topology>
    </subcellularLocation>
</comment>
<keyword evidence="3 6" id="KW-0812">Transmembrane</keyword>
<evidence type="ECO:0000256" key="1">
    <source>
        <dbReference type="ARBA" id="ARBA00004167"/>
    </source>
</evidence>
<dbReference type="Pfam" id="PF07963">
    <property type="entry name" value="N_methyl"/>
    <property type="match status" value="1"/>
</dbReference>
<evidence type="ECO:0000256" key="5">
    <source>
        <dbReference type="ARBA" id="ARBA00023136"/>
    </source>
</evidence>
<reference evidence="7" key="1">
    <citation type="submission" date="2018-05" db="EMBL/GenBank/DDBJ databases">
        <authorList>
            <person name="Lanie J.A."/>
            <person name="Ng W.-L."/>
            <person name="Kazmierczak K.M."/>
            <person name="Andrzejewski T.M."/>
            <person name="Davidsen T.M."/>
            <person name="Wayne K.J."/>
            <person name="Tettelin H."/>
            <person name="Glass J.I."/>
            <person name="Rusch D."/>
            <person name="Podicherti R."/>
            <person name="Tsui H.-C.T."/>
            <person name="Winkler M.E."/>
        </authorList>
    </citation>
    <scope>NUCLEOTIDE SEQUENCE</scope>
</reference>
<evidence type="ECO:0000256" key="4">
    <source>
        <dbReference type="ARBA" id="ARBA00022989"/>
    </source>
</evidence>
<keyword evidence="5 6" id="KW-0472">Membrane</keyword>
<feature type="transmembrane region" description="Helical" evidence="6">
    <location>
        <begin position="12"/>
        <end position="34"/>
    </location>
</feature>